<sequence length="3885" mass="437775">MLGAVRGPRARFGPATGQSSGCGMAASTGRRKGGEHTGSSETLSYGASCFADCPGHNASYFPKRARYSYRYSAVTNTFLQGNIYKSSGISLESTVIIEVLGNCQMVLKVKDVQIKKSFASRLESLKEMDSLREILEQHPLHFSFHDGKVLKLCPVRSEQTWALNIKRGILSVLQTVQEFLAGAVVEEVDVLGICPTRYQQKGPILVKTKDLNLCSHRSSGLTSVQSVVLPHVSSEQQILSSQLECVQSIKDGVLEEAKCTESDRVTLFPHQGSGAETQTQSSLKLLQVQTETLYNKGDSEDLYVTNILYEREVTEREITGGEVTELVWKLCLAHSASYETADLFMTLVFELRRLSLEALRALWQRSSFKCRDNWQPLIDALPSCATEACVVLMKDLIASAEVEEDKVEYFFWSFTFISNPTSGMIESLAPLLKSPRASQSCFLGVTALVHRFCSADSSCDHVPAVQSVMRTLGKFLGENCTVQDSEHLSKMQLVLKAIGNAGLAAASLAPALSSCASLKSHPVEIRLAAVQAFRRIPCSVRNAVLLQLYQATSEDVEIRIAAYYIAMKCPHEELFKQVQKTLLKETSSQGCYVRTSVSCSDVGSFVWSHLSQLLETDDPLKEHLRDSIPDEILSKDFDRETWKYSSYSDVTFHSAGAGANMEASVVFSPASFLPRSVMTNLTVHLMGQAINLLEVGVRLENAETLIEKGFGPKSATFSDYFFGNTNEENHKSETPVETAEKVKQRNSNLKRYSPADHLVTKFGKPKLRKTNQNCLGRKYSKMNELVKKFTERTVRKEALKCELSMKIFGNELSFLDCEDLRKQMKHYSLNLAELAVRLLKGQEVQFNKRMSLAAEQLQFPAISGFPVQLAVNASAAINMKIKGNADFKQQSNFFLNGYIKPSAFVQLSVQMGTVGTLGQAGLKWLTGMRTSTSLDGGIQVKKGKEFKVFLNTPEESLDIINFSSKLYFRVVNDTEDIDVFQDHTETRSCTREDVSEIIGWQLCSEMSYPDPDSGLVFPLSVPLRVAVTLAKQDRGLQQYVVEAAYNYIAQDNSWIPSEAVFHFFIGTPKSALKRDVGVDLSFSVPQKKFRIQFIQPKKKIEIDGRIEFSKSSRVGHLELIVDDQDVYYIKGMTDFQMLNGEQRYMTQLEVKLIKQSSPIILSGNMTKQLGKKIAFSASLNNLLKDAAFISAFLEKKVDDKLRQYSLEGETHLPGVLGVHAVALLQQREGLWAHGLQIKYGLLGEAKTPCHKCTTQQKVQVETSAQGLYRLELGHEFHCVQAPTYSHRVHLEHEASASWISSQMEVNYGKHWDEINNKKKLLISQAFKNSSSSSVVSYFIEFTMQVLEKQVNYRTQLQHLHTSQVYLQSSTNFEVQYNDHVPFVAGLQWKDASRNGLKKWEGGLNMDSPWLYLYTAHKLHQPQHSAYLLTSELTTGKALSIKDLVLELFYKDQGNEKEGKVHIYTPATTYLQASTFNHLGRNVLHSYSEMISLWNQLVKNEIHLENNERAKLLCFKIKSTKQEFNFTASYQSLPMPKTTNFSVEIVWRDYKSLPVILQCEGQIKELKKEKMLYQKRATLRFRHPFKVPFLQSFLLQETFTVDKKQKHYFMETKVLINGVEETVQTLILGYQPENPYICAGLTHPYNYKMFPKDVEMCILTLSHQNVKHELETILKVNKEDVLSFLGRYQDKSSEADFRHLLHMDVTHSFQLEFPQAMGLSGELFSRQTKLEHFDCGVSVKAIINKNMSSQAQAVLKSYGENSVNGSLHLHSNGQDVLMLEVDVNNENRRNARIVELRAFLHQTVLTNPESVQFRLMGKIFPSRLLLSSELNLNENRLHMDFMGARERKVGFVLSLNGRVQHTFTGLQAIPHLLSLDGLLKCKNNKHDGNINLMVNKRLYGLHVRNRNVFGNTTVHNITVAMFQNGSQAIPVEARLKGHLELSKEKKRGLASFQVDEKALSVDFFNVLDRGHSRVSGTFTHNINFLKNAGLPLEGILTATCEHGTGNHTTAIALQSGSERIAAVFGLATEPPKSQLSVSLEHNISKIKKHGIPFFVEAAAYYENFSRKIAAGITTTVETEQLKIEIEKKTTGIAMEISLSFHHDVRGLMDIVPRVLEVACSGESANKQLSGLCNGAIAFHHFETPARVSLNGSIFTSNFTVIFFGHVSFHDLFACLQLCATTNTQPHLEIDFQHSLPSLHSLGIARENQLKMSAMISDKYKGILGIVLGPCTLEVDGEVSLASNETGWILALRNKCISLERMGLPRAAVLGGSFRQNICNVGLLMNLQCDGRAVDVQIDTSCKHEYTLQGMLKHSLPWLSQLGLPFENSVLFSAATDSTTEGIFLLQAGRCTLRARGDFSIQNKADWTLETETDCQLLQDLSFPTQSRLTGSIQKDKCQAELLSVLETEGKSAHLEVRAECKPRITLKVQFRHDVPQLKEIPRENELSITAWKHSKYLIGIGMKLGACEIQMNGDFDPEKNLQWKILIENQCQTIQDLGTPMKIDGSGYLLMDKMNLDSQTLITVDKSKFRGLLILKVTNERQELDVVLTHNIQGAADIGIPMRVLLDVISEKTTDFYKGFIHFCVNSKQITEELNFVQKLDVVSLNYKLAHNIETLKTLQIKDRIEFQTILNLKVTRSFSLKVLYGTHLTTLEGQIQEFETSTNITGNFHHTLPWLLQARIPSTLQVDVVFQGRTTTQERYVHIAAGETSITYIINSYYVGHQVDIFCQSVHSSEVLQASGYPKAINLILSFQKSENKAKTICEIQYDEKDVAVTVDVDTDFELFGIFVFMAEVKHSVSLFHHLGLPFFFKITIQEVMTGNETKGALRLTYEQHTNFSFSISRKKDQQGEELNIKALQTHPFFLPYFPCAAELSSKVNYDMSEAKGKLHLRMEKRDFNISANLTFTGASYSNAIEVAQTMAQFKILPRQLVFMTIYQKGNRTRLLRHIALWDGKEIKLTGTYTGLFPKLPGGHGIQVELLHPLSIPFPWYARVNLYVKHSARSHRDDLTVVWNEKDKISVSSSLKFGRHWTSYRATAVHPFNYTLKQLEVHSLSERRGRKYNQQLQVSGNAGQPAHLQLSLEDKSRMDITAWGGCVTLTAGQLQRIVSMEHLHACGSLEQRPTLFNEYLDLNWDDKKFKHNFTYERNQLLYPDKFQLEAVLENIFLTPCTKQKILSKIETNYCSCLDYYTSFEFCDLPNVIVLSGKHQLNKDDIILQSEGRFHLAGHGRDEGLIGVSIKNQSTADVKNYSLEIELRAFEDISLGLTGTAASSSVQSQILVEGIIDQKEKVKIAASKDKECFQYYMGYLKGDLEEGMDVSACSDGQQMAVINTYLSINGERQENVGQVALAAANGSLSFLAHGCGDPVLKAENKLNEIGSLLKAKLIEKIKKFDGNLWRFRRSVQHVGFLSEAAGWPSAALQRAAAFLHSVGRAVTQAWKQSGIGHVLRRKIPLYLEKIQDIVQQMLNELQKPLATLKDAYYDVTLKPLDEVWKEKTEEHMKKIQAFLPKILKDVWLMESIQVALKVVKASLDMATQQVLRWAEAMFSRAVSKIRKPLLNLYSFSPRNCSVAGKLPVLPKADLSLQLANVTTYLIGEKLMRPLQDLYNLNILAEYYRFKRRMMESPFEHHAMLVGTKHLVTFDGKMYDLASKCSVLLAKDFVHNAFTVILNEETRNSRSLYVKMNQTVMSIYPRLKISKMYNFSFTEENCQVLDQSLENSTMNSRRGTNKIEISDHKGVSVSCDFQYDLCTVTLAGWHHGISAGLFGTNDNEAGNEWMVPNGSFTDNVQEFTHSWQVNKCSLAPKKEKPCPITEKQNICKVFFEEPHSLLRNCFKVVEPEPFYTMCTQDTCDSPALGAACTIAAAFVHLCNRNFVPVEIPPQCLSQF</sequence>
<reference evidence="5" key="3">
    <citation type="submission" date="2025-09" db="UniProtKB">
        <authorList>
            <consortium name="Ensembl"/>
        </authorList>
    </citation>
    <scope>IDENTIFICATION</scope>
</reference>
<dbReference type="Ensembl" id="ENSCMUT00000035094.1">
    <property type="protein sequence ID" value="ENSCMUP00000032609.1"/>
    <property type="gene ID" value="ENSCMUG00000001498.2"/>
</dbReference>
<dbReference type="Gene3D" id="2.20.80.10">
    <property type="entry name" value="Lipovitellin-phosvitin complex, chain A, domain 4"/>
    <property type="match status" value="1"/>
</dbReference>
<dbReference type="InterPro" id="IPR015816">
    <property type="entry name" value="Vitellinogen_b-sht_N"/>
</dbReference>
<dbReference type="SUPFAM" id="SSF48431">
    <property type="entry name" value="Lipovitellin-phosvitin complex, superhelical domain"/>
    <property type="match status" value="1"/>
</dbReference>
<feature type="region of interest" description="Disordered" evidence="4">
    <location>
        <begin position="1"/>
        <end position="39"/>
    </location>
</feature>
<dbReference type="Pfam" id="PF08742">
    <property type="entry name" value="C8"/>
    <property type="match status" value="1"/>
</dbReference>
<dbReference type="InterPro" id="IPR014853">
    <property type="entry name" value="VWF/SSPO/ZAN-like_Cys-rich_dom"/>
</dbReference>
<dbReference type="InterPro" id="IPR048484">
    <property type="entry name" value="LOC400499-like"/>
</dbReference>
<dbReference type="InterPro" id="IPR015255">
    <property type="entry name" value="Vitellinogen_open_b-sht"/>
</dbReference>
<dbReference type="PANTHER" id="PTHR37860:SF2">
    <property type="entry name" value="VITELLOGENIN DOMAIN-CONTAINING PROTEIN"/>
    <property type="match status" value="1"/>
</dbReference>
<keyword evidence="6" id="KW-1185">Reference proteome</keyword>
<keyword evidence="1" id="KW-0732">Signal</keyword>
<dbReference type="Pfam" id="PF01347">
    <property type="entry name" value="Vitellogenin_N"/>
    <property type="match status" value="1"/>
</dbReference>
<reference evidence="6" key="1">
    <citation type="submission" date="2019-10" db="EMBL/GenBank/DDBJ databases">
        <title>Corvus moneduloides (New Caledonian crow) genome, bCorMon1, primary haplotype.</title>
        <authorList>
            <person name="Rutz C."/>
            <person name="Fungtammasan C."/>
            <person name="Mountcastle J."/>
            <person name="Formenti G."/>
            <person name="Chow W."/>
            <person name="Howe K."/>
            <person name="Steele M.P."/>
            <person name="Fernandes J."/>
            <person name="Gilbert M.T.P."/>
            <person name="Fedrigo O."/>
            <person name="Jarvis E.D."/>
            <person name="Gemmell N."/>
        </authorList>
    </citation>
    <scope>NUCLEOTIDE SEQUENCE [LARGE SCALE GENOMIC DNA]</scope>
</reference>
<dbReference type="Pfam" id="PF09172">
    <property type="entry name" value="Vit_open_b-sht"/>
    <property type="match status" value="1"/>
</dbReference>
<dbReference type="OMA" id="WHNSEAL"/>
<evidence type="ECO:0000313" key="5">
    <source>
        <dbReference type="Ensembl" id="ENSCMUP00000032609.1"/>
    </source>
</evidence>
<name>A0A8U7MRA0_CORMO</name>
<proteinExistence type="predicted"/>
<keyword evidence="2" id="KW-0325">Glycoprotein</keyword>
<dbReference type="Pfam" id="PF00094">
    <property type="entry name" value="VWD"/>
    <property type="match status" value="1"/>
</dbReference>
<dbReference type="PROSITE" id="PS51233">
    <property type="entry name" value="VWFD"/>
    <property type="match status" value="1"/>
</dbReference>
<organism evidence="5 6">
    <name type="scientific">Corvus moneduloides</name>
    <name type="common">New Caledonian crow</name>
    <dbReference type="NCBI Taxonomy" id="1196302"/>
    <lineage>
        <taxon>Eukaryota</taxon>
        <taxon>Metazoa</taxon>
        <taxon>Chordata</taxon>
        <taxon>Craniata</taxon>
        <taxon>Vertebrata</taxon>
        <taxon>Euteleostomi</taxon>
        <taxon>Archelosauria</taxon>
        <taxon>Archosauria</taxon>
        <taxon>Dinosauria</taxon>
        <taxon>Saurischia</taxon>
        <taxon>Theropoda</taxon>
        <taxon>Coelurosauria</taxon>
        <taxon>Aves</taxon>
        <taxon>Neognathae</taxon>
        <taxon>Neoaves</taxon>
        <taxon>Telluraves</taxon>
        <taxon>Australaves</taxon>
        <taxon>Passeriformes</taxon>
        <taxon>Corvoidea</taxon>
        <taxon>Corvidae</taxon>
        <taxon>Corvus</taxon>
    </lineage>
</organism>
<dbReference type="Pfam" id="PF21013">
    <property type="entry name" value="LOC400499"/>
    <property type="match status" value="1"/>
</dbReference>
<dbReference type="SUPFAM" id="SSF56968">
    <property type="entry name" value="Lipovitellin-phosvitin complex, beta-sheet shell regions"/>
    <property type="match status" value="2"/>
</dbReference>
<dbReference type="SMART" id="SM00638">
    <property type="entry name" value="LPD_N"/>
    <property type="match status" value="1"/>
</dbReference>
<dbReference type="PROSITE" id="PS51211">
    <property type="entry name" value="VITELLOGENIN"/>
    <property type="match status" value="1"/>
</dbReference>
<dbReference type="InterPro" id="IPR015819">
    <property type="entry name" value="Lipid_transp_b-sht_shell"/>
</dbReference>
<dbReference type="Gene3D" id="2.30.230.10">
    <property type="entry name" value="Lipovitellin, beta-sheet shell regions, chain A"/>
    <property type="match status" value="1"/>
</dbReference>
<dbReference type="Gene3D" id="2.20.50.20">
    <property type="entry name" value="Lipovitellin. Chain A, domain 3"/>
    <property type="match status" value="1"/>
</dbReference>
<evidence type="ECO:0000256" key="1">
    <source>
        <dbReference type="ARBA" id="ARBA00022729"/>
    </source>
</evidence>
<evidence type="ECO:0000256" key="2">
    <source>
        <dbReference type="ARBA" id="ARBA00023180"/>
    </source>
</evidence>
<dbReference type="SMART" id="SM00216">
    <property type="entry name" value="VWD"/>
    <property type="match status" value="1"/>
</dbReference>
<dbReference type="InterPro" id="IPR001846">
    <property type="entry name" value="VWF_type-D"/>
</dbReference>
<dbReference type="Gene3D" id="1.25.10.20">
    <property type="entry name" value="Vitellinogen, superhelical"/>
    <property type="match status" value="1"/>
</dbReference>
<accession>A0A8U7MRA0</accession>
<dbReference type="InterPro" id="IPR001747">
    <property type="entry name" value="Vitellogenin_N"/>
</dbReference>
<evidence type="ECO:0000313" key="6">
    <source>
        <dbReference type="Proteomes" id="UP000694553"/>
    </source>
</evidence>
<dbReference type="SMART" id="SM01169">
    <property type="entry name" value="DUF1943"/>
    <property type="match status" value="1"/>
</dbReference>
<dbReference type="GO" id="GO:0005319">
    <property type="term" value="F:lipid transporter activity"/>
    <property type="evidence" value="ECO:0007669"/>
    <property type="project" value="InterPro"/>
</dbReference>
<dbReference type="InterPro" id="IPR015817">
    <property type="entry name" value="Vitellinogen_open_b-sht_sub1"/>
</dbReference>
<reference evidence="5" key="2">
    <citation type="submission" date="2025-08" db="UniProtKB">
        <authorList>
            <consortium name="Ensembl"/>
        </authorList>
    </citation>
    <scope>IDENTIFICATION</scope>
</reference>
<evidence type="ECO:0000256" key="4">
    <source>
        <dbReference type="SAM" id="MobiDB-lite"/>
    </source>
</evidence>
<dbReference type="PANTHER" id="PTHR37860">
    <property type="entry name" value="AGAP008810-PA"/>
    <property type="match status" value="1"/>
</dbReference>
<dbReference type="Proteomes" id="UP000694553">
    <property type="component" value="Unassembled WGS sequence"/>
</dbReference>
<comment type="caution">
    <text evidence="3">Lacks conserved residue(s) required for the propagation of feature annotation.</text>
</comment>
<dbReference type="InterPro" id="IPR011030">
    <property type="entry name" value="Lipovitellin_superhlx_dom"/>
</dbReference>
<gene>
    <name evidence="5" type="primary">LOC116452167</name>
</gene>
<protein>
    <submittedName>
        <fullName evidence="5">Uncharacterized protein</fullName>
    </submittedName>
</protein>
<evidence type="ECO:0000256" key="3">
    <source>
        <dbReference type="PROSITE-ProRule" id="PRU00557"/>
    </source>
</evidence>